<dbReference type="InterPro" id="IPR001759">
    <property type="entry name" value="PTX_dom"/>
</dbReference>
<gene>
    <name evidence="2" type="ORF">CYMTET_20641</name>
</gene>
<keyword evidence="3" id="KW-1185">Reference proteome</keyword>
<proteinExistence type="predicted"/>
<organism evidence="2 3">
    <name type="scientific">Cymbomonas tetramitiformis</name>
    <dbReference type="NCBI Taxonomy" id="36881"/>
    <lineage>
        <taxon>Eukaryota</taxon>
        <taxon>Viridiplantae</taxon>
        <taxon>Chlorophyta</taxon>
        <taxon>Pyramimonadophyceae</taxon>
        <taxon>Pyramimonadales</taxon>
        <taxon>Pyramimonadaceae</taxon>
        <taxon>Cymbomonas</taxon>
    </lineage>
</organism>
<dbReference type="InterPro" id="IPR013320">
    <property type="entry name" value="ConA-like_dom_sf"/>
</dbReference>
<dbReference type="EMBL" id="LGRX02010089">
    <property type="protein sequence ID" value="KAK3270988.1"/>
    <property type="molecule type" value="Genomic_DNA"/>
</dbReference>
<accession>A0AAE0G3T1</accession>
<dbReference type="Gene3D" id="2.60.120.200">
    <property type="match status" value="1"/>
</dbReference>
<evidence type="ECO:0000313" key="3">
    <source>
        <dbReference type="Proteomes" id="UP001190700"/>
    </source>
</evidence>
<reference evidence="2 3" key="1">
    <citation type="journal article" date="2015" name="Genome Biol. Evol.">
        <title>Comparative Genomics of a Bacterivorous Green Alga Reveals Evolutionary Causalities and Consequences of Phago-Mixotrophic Mode of Nutrition.</title>
        <authorList>
            <person name="Burns J.A."/>
            <person name="Paasch A."/>
            <person name="Narechania A."/>
            <person name="Kim E."/>
        </authorList>
    </citation>
    <scope>NUCLEOTIDE SEQUENCE [LARGE SCALE GENOMIC DNA]</scope>
    <source>
        <strain evidence="2 3">PLY_AMNH</strain>
    </source>
</reference>
<evidence type="ECO:0000259" key="1">
    <source>
        <dbReference type="SMART" id="SM00159"/>
    </source>
</evidence>
<dbReference type="SUPFAM" id="SSF49899">
    <property type="entry name" value="Concanavalin A-like lectins/glucanases"/>
    <property type="match status" value="1"/>
</dbReference>
<feature type="non-terminal residue" evidence="2">
    <location>
        <position position="590"/>
    </location>
</feature>
<dbReference type="SMART" id="SM00159">
    <property type="entry name" value="PTX"/>
    <property type="match status" value="1"/>
</dbReference>
<name>A0AAE0G3T1_9CHLO</name>
<dbReference type="Proteomes" id="UP001190700">
    <property type="component" value="Unassembled WGS sequence"/>
</dbReference>
<comment type="caution">
    <text evidence="2">The sequence shown here is derived from an EMBL/GenBank/DDBJ whole genome shotgun (WGS) entry which is preliminary data.</text>
</comment>
<feature type="domain" description="Pentraxin (PTX)" evidence="1">
    <location>
        <begin position="20"/>
        <end position="238"/>
    </location>
</feature>
<sequence>MLGELSAETPHVGGGGHAMYADLERNDLVSWLWVDPPQGNFTLEFWIFIYNDFQEATVASYSTYNSTTRREQANELCLLFSKNFVRFFRRTSRMTCETSSCTSIATGREWNHFAVVSSVSEDRSQGSLLMYVNGIKQLEETVGQHLQDFLQPLEASGAFIIGQEQDAFIGGFDELQSLDGMLDEYRIWGVARSEYEISQTYRLTLVGTNYAGLLALLRFEETATNLAGTEILQQELIQQVLWGSLPDLRNEMWYTSGRGTQTPTAPRLVASQAPLFGAEIMVVVRAGETVQVVLRGMDPQGGNLSTSIGSLLESVSVLGTGTLSSLDGVQLAAGDAVIDDQGDRAGPRVQYTAPSWEGTEGVADWRTHFTYLVENEDGEEAEGKVVVRAMLRSLPSKEVYFQEDEISHIILGSIGEDGAALVPIITSLPDKGNLYQAKFNNDRPQPFSYASPNPSAFNLTIPLTEEDLPLEVENERGVMIYWPPADESSTASPLTTFRYKARYSSGTVSEESTVSIWVEPQNDPPKSEDQFIMIDGQNLTTVYLTSNDIDPTFAPHNYHLITQWPERSTIFQEDGEEMSQDAITSITVQY</sequence>
<dbReference type="AlphaFoldDB" id="A0AAE0G3T1"/>
<dbReference type="Pfam" id="PF13385">
    <property type="entry name" value="Laminin_G_3"/>
    <property type="match status" value="1"/>
</dbReference>
<evidence type="ECO:0000313" key="2">
    <source>
        <dbReference type="EMBL" id="KAK3270988.1"/>
    </source>
</evidence>
<protein>
    <recommendedName>
        <fullName evidence="1">Pentraxin (PTX) domain-containing protein</fullName>
    </recommendedName>
</protein>